<dbReference type="PANTHER" id="PTHR43284:SF1">
    <property type="entry name" value="ASPARAGINE SYNTHETASE"/>
    <property type="match status" value="1"/>
</dbReference>
<evidence type="ECO:0000256" key="2">
    <source>
        <dbReference type="ARBA" id="ARBA00005752"/>
    </source>
</evidence>
<gene>
    <name evidence="7" type="ordered locus">BMD_1109</name>
</gene>
<dbReference type="Gene3D" id="3.60.20.10">
    <property type="entry name" value="Glutamine Phosphoribosylpyrophosphate, subunit 1, domain 1"/>
    <property type="match status" value="1"/>
</dbReference>
<dbReference type="CDD" id="cd00712">
    <property type="entry name" value="AsnB"/>
    <property type="match status" value="1"/>
</dbReference>
<keyword evidence="4" id="KW-0061">Asparagine biosynthesis</keyword>
<dbReference type="Pfam" id="PF13537">
    <property type="entry name" value="GATase_7"/>
    <property type="match status" value="1"/>
</dbReference>
<evidence type="ECO:0000259" key="6">
    <source>
        <dbReference type="PROSITE" id="PS51278"/>
    </source>
</evidence>
<evidence type="ECO:0000256" key="3">
    <source>
        <dbReference type="ARBA" id="ARBA00012737"/>
    </source>
</evidence>
<evidence type="ECO:0000256" key="4">
    <source>
        <dbReference type="ARBA" id="ARBA00022888"/>
    </source>
</evidence>
<proteinExistence type="inferred from homology"/>
<feature type="domain" description="Glutamine amidotransferase type-2" evidence="6">
    <location>
        <begin position="2"/>
        <end position="216"/>
    </location>
</feature>
<dbReference type="InterPro" id="IPR029055">
    <property type="entry name" value="Ntn_hydrolases_N"/>
</dbReference>
<reference evidence="7 8" key="1">
    <citation type="journal article" date="2011" name="J. Bacteriol.">
        <title>Genome sequences of the biotechnologically important Bacillus megaterium strains QM B1551 and DSM319.</title>
        <authorList>
            <person name="Eppinger M."/>
            <person name="Bunk B."/>
            <person name="Johns M.A."/>
            <person name="Edirisinghe J.N."/>
            <person name="Kutumbaka K.K."/>
            <person name="Koenig S.S."/>
            <person name="Huot Creasy H."/>
            <person name="Rosovitz M.J."/>
            <person name="Riley D.R."/>
            <person name="Daugherty S."/>
            <person name="Martin M."/>
            <person name="Elbourne L.D."/>
            <person name="Paulsen I."/>
            <person name="Biedendieck R."/>
            <person name="Braun C."/>
            <person name="Grayburn S."/>
            <person name="Dhingra S."/>
            <person name="Lukyanchuk V."/>
            <person name="Ball B."/>
            <person name="Ul-Qamar R."/>
            <person name="Seibel J."/>
            <person name="Bremer E."/>
            <person name="Jahn D."/>
            <person name="Ravel J."/>
            <person name="Vary P.S."/>
        </authorList>
    </citation>
    <scope>NUCLEOTIDE SEQUENCE [LARGE SCALE GENOMIC DNA]</scope>
    <source>
        <strain evidence="8">DSM 319 / IMG 1521</strain>
    </source>
</reference>
<dbReference type="KEGG" id="bmd:BMD_1109"/>
<comment type="similarity">
    <text evidence="2">Belongs to the asparagine synthetase family.</text>
</comment>
<dbReference type="PANTHER" id="PTHR43284">
    <property type="entry name" value="ASPARAGINE SYNTHETASE (GLUTAMINE-HYDROLYZING)"/>
    <property type="match status" value="1"/>
</dbReference>
<keyword evidence="7" id="KW-0436">Ligase</keyword>
<evidence type="ECO:0000256" key="1">
    <source>
        <dbReference type="ARBA" id="ARBA00005187"/>
    </source>
</evidence>
<dbReference type="InterPro" id="IPR017932">
    <property type="entry name" value="GATase_2_dom"/>
</dbReference>
<dbReference type="EC" id="6.3.5.4" evidence="3"/>
<dbReference type="GO" id="GO:0004066">
    <property type="term" value="F:asparagine synthase (glutamine-hydrolyzing) activity"/>
    <property type="evidence" value="ECO:0007669"/>
    <property type="project" value="UniProtKB-EC"/>
</dbReference>
<dbReference type="GO" id="GO:0006529">
    <property type="term" value="P:asparagine biosynthetic process"/>
    <property type="evidence" value="ECO:0007669"/>
    <property type="project" value="UniProtKB-KW"/>
</dbReference>
<dbReference type="InterPro" id="IPR051786">
    <property type="entry name" value="ASN_synthetase/amidase"/>
</dbReference>
<organism evidence="7 8">
    <name type="scientific">Priestia megaterium (strain DSM 319 / IMG 1521)</name>
    <name type="common">Bacillus megaterium</name>
    <dbReference type="NCBI Taxonomy" id="592022"/>
    <lineage>
        <taxon>Bacteria</taxon>
        <taxon>Bacillati</taxon>
        <taxon>Bacillota</taxon>
        <taxon>Bacilli</taxon>
        <taxon>Bacillales</taxon>
        <taxon>Bacillaceae</taxon>
        <taxon>Priestia</taxon>
    </lineage>
</organism>
<dbReference type="HOGENOM" id="CLU_014658_0_0_9"/>
<evidence type="ECO:0000313" key="7">
    <source>
        <dbReference type="EMBL" id="ADF37970.1"/>
    </source>
</evidence>
<comment type="pathway">
    <text evidence="1">Amino-acid biosynthesis; L-asparagine biosynthesis; L-asparagine from L-aspartate (L-Gln route): step 1/1.</text>
</comment>
<evidence type="ECO:0000256" key="5">
    <source>
        <dbReference type="ARBA" id="ARBA00048741"/>
    </source>
</evidence>
<dbReference type="Proteomes" id="UP000002365">
    <property type="component" value="Chromosome"/>
</dbReference>
<comment type="catalytic activity">
    <reaction evidence="5">
        <text>L-aspartate + L-glutamine + ATP + H2O = L-asparagine + L-glutamate + AMP + diphosphate + H(+)</text>
        <dbReference type="Rhea" id="RHEA:12228"/>
        <dbReference type="ChEBI" id="CHEBI:15377"/>
        <dbReference type="ChEBI" id="CHEBI:15378"/>
        <dbReference type="ChEBI" id="CHEBI:29985"/>
        <dbReference type="ChEBI" id="CHEBI:29991"/>
        <dbReference type="ChEBI" id="CHEBI:30616"/>
        <dbReference type="ChEBI" id="CHEBI:33019"/>
        <dbReference type="ChEBI" id="CHEBI:58048"/>
        <dbReference type="ChEBI" id="CHEBI:58359"/>
        <dbReference type="ChEBI" id="CHEBI:456215"/>
        <dbReference type="EC" id="6.3.5.4"/>
    </reaction>
</comment>
<dbReference type="PROSITE" id="PS51278">
    <property type="entry name" value="GATASE_TYPE_2"/>
    <property type="match status" value="1"/>
</dbReference>
<sequence>MSAITGIYTFNRTMPIEEGKSILKHLQRYYADSSSFWCKDSVFLGSHTRWITPESVGKSLPYYDEEKRLVIVADCILDNREELAHILQLRTSDRNRLSDSQLILEAYQKWGEETPMHLLGDFTFIIWDEKKKQLFGGRDFSGSRTLYFHKNHEQIAFCTVINPLLDLPIVKKNLNEEWLAEFLAIPGMNDAVDAESTVYESIKQIPPSYSFSVNNGEMKLTQYSHITFQSPLVLKSTGEYVEAFQEVF</sequence>
<name>D5DBI8_PRIM3</name>
<dbReference type="AlphaFoldDB" id="D5DBI8"/>
<evidence type="ECO:0000313" key="8">
    <source>
        <dbReference type="Proteomes" id="UP000002365"/>
    </source>
</evidence>
<dbReference type="EMBL" id="CP001982">
    <property type="protein sequence ID" value="ADF37970.1"/>
    <property type="molecule type" value="Genomic_DNA"/>
</dbReference>
<dbReference type="SUPFAM" id="SSF56235">
    <property type="entry name" value="N-terminal nucleophile aminohydrolases (Ntn hydrolases)"/>
    <property type="match status" value="1"/>
</dbReference>
<accession>D5DBI8</accession>
<protein>
    <recommendedName>
        <fullName evidence="3">asparagine synthase (glutamine-hydrolyzing)</fullName>
        <ecNumber evidence="3">6.3.5.4</ecNumber>
    </recommendedName>
</protein>
<dbReference type="InterPro" id="IPR033738">
    <property type="entry name" value="AsnB_N"/>
</dbReference>
<keyword evidence="4" id="KW-0028">Amino-acid biosynthesis</keyword>